<evidence type="ECO:0000256" key="2">
    <source>
        <dbReference type="SAM" id="MobiDB-lite"/>
    </source>
</evidence>
<dbReference type="Proteomes" id="UP000198379">
    <property type="component" value="Unassembled WGS sequence"/>
</dbReference>
<dbReference type="EMBL" id="FZNY01000003">
    <property type="protein sequence ID" value="SNR85313.1"/>
    <property type="molecule type" value="Genomic_DNA"/>
</dbReference>
<dbReference type="OrthoDB" id="1488700at2"/>
<evidence type="ECO:0000256" key="3">
    <source>
        <dbReference type="SAM" id="SignalP"/>
    </source>
</evidence>
<feature type="signal peptide" evidence="3">
    <location>
        <begin position="1"/>
        <end position="18"/>
    </location>
</feature>
<organism evidence="5 6">
    <name type="scientific">Dokdonia pacifica</name>
    <dbReference type="NCBI Taxonomy" id="1627892"/>
    <lineage>
        <taxon>Bacteria</taxon>
        <taxon>Pseudomonadati</taxon>
        <taxon>Bacteroidota</taxon>
        <taxon>Flavobacteriia</taxon>
        <taxon>Flavobacteriales</taxon>
        <taxon>Flavobacteriaceae</taxon>
        <taxon>Dokdonia</taxon>
    </lineage>
</organism>
<feature type="chain" id="PRO_5012014584" evidence="3">
    <location>
        <begin position="19"/>
        <end position="573"/>
    </location>
</feature>
<dbReference type="AlphaFoldDB" id="A0A238ZRM2"/>
<evidence type="ECO:0000259" key="4">
    <source>
        <dbReference type="PROSITE" id="PS51688"/>
    </source>
</evidence>
<accession>A0A238ZRM2</accession>
<dbReference type="SUPFAM" id="SSF101967">
    <property type="entry name" value="Adhesin YadA, collagen-binding domain"/>
    <property type="match status" value="1"/>
</dbReference>
<sequence length="573" mass="60079">MKQLLLITILLVCTITTAQVGINTTNPKAILDILASNSTTPSATDGMLIPRISNFPSTNPVADQQSMLVYLTVARTGVNISGTPQDYGVGFYYWDNTIPNWVAINPDESADWKTTGNADAISGTHFIGTTNNQEVDFRVNNKFVGRLTELGQFELQSDDLSLFIGFEAGEAYDPDNTASEHNTFIGYQAGKATNSGRDNVAVGTLSLTKSTSGDFNTAVGDETLENNTTGSRNTALGNDALRQNSTGGNNTAIGQTSLQGNLSGFNNTGIGINAGTTNQTGSNNVFIGVNANAEETGNSNAIAIGSSAVTGSSNAIAIGPNSTADSTEAIAIGDNALVDGGSNSAIAIGQNSSVNGGADQSVVLGIGSTIDNGVTSGIALGNNNMIAGGANNTVALGSNITILNGYDNSVGIGNGATPTKANQLKYGSITEIDQGTATIVNTSDGRFKYDIKANVPGLDFINRLRPVTYKFNLTKLDKFHNSQIVRENSTKIETGFIAQEIEEAMLATGYDFSGLVKPEDLSKDNYKVSYVTFVVPLVKAVQEQQVVIDSQNEKIDALEARLKKLESLIEGLK</sequence>
<feature type="region of interest" description="Disordered" evidence="2">
    <location>
        <begin position="218"/>
        <end position="255"/>
    </location>
</feature>
<evidence type="ECO:0000256" key="1">
    <source>
        <dbReference type="SAM" id="Coils"/>
    </source>
</evidence>
<evidence type="ECO:0000313" key="5">
    <source>
        <dbReference type="EMBL" id="SNR85313.1"/>
    </source>
</evidence>
<dbReference type="RefSeq" id="WP_089371723.1">
    <property type="nucleotide sequence ID" value="NZ_BMEP01000001.1"/>
</dbReference>
<name>A0A238ZRM2_9FLAO</name>
<gene>
    <name evidence="5" type="ORF">SAMN06265376_103415</name>
</gene>
<feature type="domain" description="Peptidase S74" evidence="4">
    <location>
        <begin position="443"/>
        <end position="562"/>
    </location>
</feature>
<reference evidence="5 6" key="1">
    <citation type="submission" date="2017-06" db="EMBL/GenBank/DDBJ databases">
        <authorList>
            <person name="Kim H.J."/>
            <person name="Triplett B.A."/>
        </authorList>
    </citation>
    <scope>NUCLEOTIDE SEQUENCE [LARGE SCALE GENOMIC DNA]</scope>
    <source>
        <strain evidence="5 6">DSM 25597</strain>
    </source>
</reference>
<dbReference type="Pfam" id="PF13884">
    <property type="entry name" value="Peptidase_S74"/>
    <property type="match status" value="1"/>
</dbReference>
<protein>
    <submittedName>
        <fullName evidence="5">Chaperone of endosialidase</fullName>
    </submittedName>
</protein>
<proteinExistence type="predicted"/>
<dbReference type="PROSITE" id="PS51688">
    <property type="entry name" value="ICA"/>
    <property type="match status" value="1"/>
</dbReference>
<evidence type="ECO:0000313" key="6">
    <source>
        <dbReference type="Proteomes" id="UP000198379"/>
    </source>
</evidence>
<feature type="coiled-coil region" evidence="1">
    <location>
        <begin position="541"/>
        <end position="568"/>
    </location>
</feature>
<dbReference type="InterPro" id="IPR030392">
    <property type="entry name" value="S74_ICA"/>
</dbReference>
<keyword evidence="1" id="KW-0175">Coiled coil</keyword>
<dbReference type="InterPro" id="IPR036388">
    <property type="entry name" value="WH-like_DNA-bd_sf"/>
</dbReference>
<keyword evidence="6" id="KW-1185">Reference proteome</keyword>
<keyword evidence="3" id="KW-0732">Signal</keyword>
<dbReference type="InterPro" id="IPR011049">
    <property type="entry name" value="Serralysin-like_metalloprot_C"/>
</dbReference>
<feature type="compositionally biased region" description="Polar residues" evidence="2">
    <location>
        <begin position="225"/>
        <end position="255"/>
    </location>
</feature>
<dbReference type="Gene3D" id="1.10.10.10">
    <property type="entry name" value="Winged helix-like DNA-binding domain superfamily/Winged helix DNA-binding domain"/>
    <property type="match status" value="1"/>
</dbReference>
<dbReference type="Gene3D" id="2.150.10.10">
    <property type="entry name" value="Serralysin-like metalloprotease, C-terminal"/>
    <property type="match status" value="2"/>
</dbReference>